<feature type="transmembrane region" description="Helical" evidence="2">
    <location>
        <begin position="106"/>
        <end position="127"/>
    </location>
</feature>
<dbReference type="InterPro" id="IPR001387">
    <property type="entry name" value="Cro/C1-type_HTH"/>
</dbReference>
<dbReference type="AlphaFoldDB" id="A0A1M7G5X0"/>
<dbReference type="RefSeq" id="WP_072947691.1">
    <property type="nucleotide sequence ID" value="NZ_FRCT01000001.1"/>
</dbReference>
<accession>A0A1M7G5X0</accession>
<dbReference type="GO" id="GO:0003677">
    <property type="term" value="F:DNA binding"/>
    <property type="evidence" value="ECO:0007669"/>
    <property type="project" value="UniProtKB-KW"/>
</dbReference>
<dbReference type="PANTHER" id="PTHR46558">
    <property type="entry name" value="TRACRIPTIONAL REGULATORY PROTEIN-RELATED-RELATED"/>
    <property type="match status" value="1"/>
</dbReference>
<gene>
    <name evidence="4" type="ORF">SAMN04487860_10183</name>
</gene>
<feature type="domain" description="HTH cro/C1-type" evidence="3">
    <location>
        <begin position="7"/>
        <end position="61"/>
    </location>
</feature>
<sequence>MILADKIIELRKKAGMSQEELAEKLGVSRQSISKWEGAQSTPDLNRILQLSEIFGVTTDTLLKDSEELVPNTSPVQEKTDTEPPLRRVSMEEANKFLEANEKRSKLIPLGVALCTCSFLPIIILDIFEPFPEAASIIGIPVMLILIAIAVALFIISGNKHKPYKYLEKEGIDTEYGVSGMVNEKKAKHEAAHNFSVITGVVLFIVSFIPLILFGALCADNNVAEAFSLAIMFISIAVGLYLIIHTSIKMDGYRKLLEEEDFTRKKKARRNSTAMTVYWCIVTAIYLGWSFITNDWGITWITWVIAGVLCPVVSVIESKFTKE</sequence>
<evidence type="ECO:0000259" key="3">
    <source>
        <dbReference type="PROSITE" id="PS50943"/>
    </source>
</evidence>
<feature type="transmembrane region" description="Helical" evidence="2">
    <location>
        <begin position="133"/>
        <end position="155"/>
    </location>
</feature>
<feature type="transmembrane region" description="Helical" evidence="2">
    <location>
        <begin position="297"/>
        <end position="315"/>
    </location>
</feature>
<proteinExistence type="predicted"/>
<keyword evidence="1 4" id="KW-0238">DNA-binding</keyword>
<feature type="transmembrane region" description="Helical" evidence="2">
    <location>
        <begin position="194"/>
        <end position="216"/>
    </location>
</feature>
<evidence type="ECO:0000313" key="5">
    <source>
        <dbReference type="Proteomes" id="UP000184394"/>
    </source>
</evidence>
<dbReference type="InterPro" id="IPR010982">
    <property type="entry name" value="Lambda_DNA-bd_dom_sf"/>
</dbReference>
<keyword evidence="2" id="KW-0472">Membrane</keyword>
<reference evidence="4 5" key="1">
    <citation type="submission" date="2016-11" db="EMBL/GenBank/DDBJ databases">
        <authorList>
            <person name="Jaros S."/>
            <person name="Januszkiewicz K."/>
            <person name="Wedrychowicz H."/>
        </authorList>
    </citation>
    <scope>NUCLEOTIDE SEQUENCE [LARGE SCALE GENOMIC DNA]</scope>
    <source>
        <strain evidence="4 5">Y1</strain>
    </source>
</reference>
<evidence type="ECO:0000256" key="1">
    <source>
        <dbReference type="ARBA" id="ARBA00023125"/>
    </source>
</evidence>
<dbReference type="SMART" id="SM00530">
    <property type="entry name" value="HTH_XRE"/>
    <property type="match status" value="1"/>
</dbReference>
<dbReference type="CDD" id="cd00093">
    <property type="entry name" value="HTH_XRE"/>
    <property type="match status" value="1"/>
</dbReference>
<feature type="transmembrane region" description="Helical" evidence="2">
    <location>
        <begin position="273"/>
        <end position="291"/>
    </location>
</feature>
<keyword evidence="2" id="KW-1133">Transmembrane helix</keyword>
<evidence type="ECO:0000313" key="4">
    <source>
        <dbReference type="EMBL" id="SHM11683.1"/>
    </source>
</evidence>
<dbReference type="EMBL" id="FRCT01000001">
    <property type="protein sequence ID" value="SHM11683.1"/>
    <property type="molecule type" value="Genomic_DNA"/>
</dbReference>
<dbReference type="Proteomes" id="UP000184394">
    <property type="component" value="Unassembled WGS sequence"/>
</dbReference>
<organism evidence="4 5">
    <name type="scientific">Ruminococcus flavefaciens</name>
    <dbReference type="NCBI Taxonomy" id="1265"/>
    <lineage>
        <taxon>Bacteria</taxon>
        <taxon>Bacillati</taxon>
        <taxon>Bacillota</taxon>
        <taxon>Clostridia</taxon>
        <taxon>Eubacteriales</taxon>
        <taxon>Oscillospiraceae</taxon>
        <taxon>Ruminococcus</taxon>
    </lineage>
</organism>
<name>A0A1M7G5X0_RUMFL</name>
<dbReference type="PANTHER" id="PTHR46558:SF15">
    <property type="entry name" value="HELIX-TURN-HELIX DOMAIN PROTEIN"/>
    <property type="match status" value="1"/>
</dbReference>
<protein>
    <submittedName>
        <fullName evidence="4">DNA-binding transcriptional regulator, XRE-family HTH domain</fullName>
    </submittedName>
</protein>
<dbReference type="SUPFAM" id="SSF47413">
    <property type="entry name" value="lambda repressor-like DNA-binding domains"/>
    <property type="match status" value="1"/>
</dbReference>
<dbReference type="Pfam" id="PF01381">
    <property type="entry name" value="HTH_3"/>
    <property type="match status" value="1"/>
</dbReference>
<evidence type="ECO:0000256" key="2">
    <source>
        <dbReference type="SAM" id="Phobius"/>
    </source>
</evidence>
<dbReference type="Gene3D" id="1.10.260.40">
    <property type="entry name" value="lambda repressor-like DNA-binding domains"/>
    <property type="match status" value="1"/>
</dbReference>
<feature type="transmembrane region" description="Helical" evidence="2">
    <location>
        <begin position="222"/>
        <end position="243"/>
    </location>
</feature>
<keyword evidence="2" id="KW-0812">Transmembrane</keyword>
<dbReference type="OrthoDB" id="9815852at2"/>
<dbReference type="PROSITE" id="PS50943">
    <property type="entry name" value="HTH_CROC1"/>
    <property type="match status" value="1"/>
</dbReference>